<comment type="caution">
    <text evidence="1">The sequence shown here is derived from an EMBL/GenBank/DDBJ whole genome shotgun (WGS) entry which is preliminary data.</text>
</comment>
<proteinExistence type="predicted"/>
<dbReference type="AlphaFoldDB" id="A0A6B0GK08"/>
<dbReference type="RefSeq" id="WP_158203456.1">
    <property type="nucleotide sequence ID" value="NZ_WSZK01000010.1"/>
</dbReference>
<dbReference type="EMBL" id="WSZK01000010">
    <property type="protein sequence ID" value="MWG33729.1"/>
    <property type="molecule type" value="Genomic_DNA"/>
</dbReference>
<dbReference type="Proteomes" id="UP000451471">
    <property type="component" value="Unassembled WGS sequence"/>
</dbReference>
<gene>
    <name evidence="1" type="ORF">GQS65_04340</name>
</gene>
<reference evidence="1 2" key="1">
    <citation type="submission" date="2019-12" db="EMBL/GenBank/DDBJ databases">
        <title>Halocatena pleomorpha gen. nov. sp. nov., an extremely halophilic archaeon of family Halobacteriaceae isolated from saltpan soil.</title>
        <authorList>
            <person name="Pal Y."/>
            <person name="Verma A."/>
            <person name="Krishnamurthi S."/>
            <person name="Kumar P."/>
        </authorList>
    </citation>
    <scope>NUCLEOTIDE SEQUENCE [LARGE SCALE GENOMIC DNA]</scope>
    <source>
        <strain evidence="1 2">JCM 16495</strain>
    </source>
</reference>
<protein>
    <submittedName>
        <fullName evidence="1">Uncharacterized protein</fullName>
    </submittedName>
</protein>
<evidence type="ECO:0000313" key="2">
    <source>
        <dbReference type="Proteomes" id="UP000451471"/>
    </source>
</evidence>
<sequence>MSRYERHTVTLDVYPVERLRDHGVGPPLLDTDHPFEGAVYATTGLAYSTLGPHHAGQPVPLTGGEWAALLDSDVEPTTAETVEVVTGAGGVFLPRESRVVDTMAWYWDVEQDLLYEPARVLLRPPSDDRDSAYAFSVHGQPERPATVLSKSEATERLADGRLVELCRVG</sequence>
<accession>A0A6B0GK08</accession>
<keyword evidence="2" id="KW-1185">Reference proteome</keyword>
<evidence type="ECO:0000313" key="1">
    <source>
        <dbReference type="EMBL" id="MWG33729.1"/>
    </source>
</evidence>
<organism evidence="1 2">
    <name type="scientific">Halomarina oriensis</name>
    <dbReference type="NCBI Taxonomy" id="671145"/>
    <lineage>
        <taxon>Archaea</taxon>
        <taxon>Methanobacteriati</taxon>
        <taxon>Methanobacteriota</taxon>
        <taxon>Stenosarchaea group</taxon>
        <taxon>Halobacteria</taxon>
        <taxon>Halobacteriales</taxon>
        <taxon>Natronomonadaceae</taxon>
        <taxon>Halomarina</taxon>
    </lineage>
</organism>
<name>A0A6B0GK08_9EURY</name>